<dbReference type="Proteomes" id="UP000316806">
    <property type="component" value="Chromosome"/>
</dbReference>
<keyword evidence="2 8" id="KW-0813">Transport</keyword>
<keyword evidence="3" id="KW-1003">Cell membrane</keyword>
<evidence type="ECO:0000256" key="3">
    <source>
        <dbReference type="ARBA" id="ARBA00022475"/>
    </source>
</evidence>
<name>A0A516R7U9_STRST</name>
<dbReference type="PANTHER" id="PTHR43357:SF4">
    <property type="entry name" value="INNER MEMBRANE ABC TRANSPORTER PERMEASE PROTEIN YDCV"/>
    <property type="match status" value="1"/>
</dbReference>
<evidence type="ECO:0000256" key="5">
    <source>
        <dbReference type="ARBA" id="ARBA00022692"/>
    </source>
</evidence>
<protein>
    <submittedName>
        <fullName evidence="10">ABC transporter permease subunit</fullName>
    </submittedName>
</protein>
<accession>A0A516R7U9</accession>
<evidence type="ECO:0000313" key="10">
    <source>
        <dbReference type="EMBL" id="QDQ11738.1"/>
    </source>
</evidence>
<dbReference type="PROSITE" id="PS50928">
    <property type="entry name" value="ABC_TM1"/>
    <property type="match status" value="1"/>
</dbReference>
<sequence length="272" mass="28565">MLVHSRKGKWGLWAVFAVLFLPVFALPLAVIVAASFAGHWSGAFPSAFTTEHYSAATRGESLEALTTSLLTALGASALALAVGTWAALAADALKRRGGVASRVWGRVLDTLFMLPVAVPSVVVGLALLVAFSKPPMILNGTSTIVVLAHAVLVTAFAYQSVSAAVRRLDPAYEQAAASLGARPGYVLWRVKLPLLLPSLTAAAGLCFALSMGELSATMMLYPPDWTPLPVRIYAATDRGAAFTGAALAVVLMAATLLVLFAVERVRTRASYR</sequence>
<feature type="transmembrane region" description="Helical" evidence="8">
    <location>
        <begin position="137"/>
        <end position="158"/>
    </location>
</feature>
<comment type="similarity">
    <text evidence="8">Belongs to the binding-protein-dependent transport system permease family.</text>
</comment>
<organism evidence="10 11">
    <name type="scientific">Streptomyces spectabilis</name>
    <dbReference type="NCBI Taxonomy" id="68270"/>
    <lineage>
        <taxon>Bacteria</taxon>
        <taxon>Bacillati</taxon>
        <taxon>Actinomycetota</taxon>
        <taxon>Actinomycetes</taxon>
        <taxon>Kitasatosporales</taxon>
        <taxon>Streptomycetaceae</taxon>
        <taxon>Streptomyces</taxon>
    </lineage>
</organism>
<dbReference type="GO" id="GO:0005886">
    <property type="term" value="C:plasma membrane"/>
    <property type="evidence" value="ECO:0007669"/>
    <property type="project" value="UniProtKB-SubCell"/>
</dbReference>
<dbReference type="Pfam" id="PF00528">
    <property type="entry name" value="BPD_transp_1"/>
    <property type="match status" value="1"/>
</dbReference>
<evidence type="ECO:0000256" key="2">
    <source>
        <dbReference type="ARBA" id="ARBA00022448"/>
    </source>
</evidence>
<dbReference type="InterPro" id="IPR035906">
    <property type="entry name" value="MetI-like_sf"/>
</dbReference>
<gene>
    <name evidence="10" type="ORF">FH965_15140</name>
</gene>
<proteinExistence type="inferred from homology"/>
<dbReference type="GO" id="GO:0055085">
    <property type="term" value="P:transmembrane transport"/>
    <property type="evidence" value="ECO:0007669"/>
    <property type="project" value="InterPro"/>
</dbReference>
<comment type="subcellular location">
    <subcellularLocation>
        <location evidence="1">Cell inner membrane</location>
        <topology evidence="1">Multi-pass membrane protein</topology>
    </subcellularLocation>
    <subcellularLocation>
        <location evidence="8">Cell membrane</location>
        <topology evidence="8">Multi-pass membrane protein</topology>
    </subcellularLocation>
</comment>
<feature type="transmembrane region" description="Helical" evidence="8">
    <location>
        <begin position="241"/>
        <end position="262"/>
    </location>
</feature>
<evidence type="ECO:0000313" key="11">
    <source>
        <dbReference type="Proteomes" id="UP000316806"/>
    </source>
</evidence>
<keyword evidence="7 8" id="KW-0472">Membrane</keyword>
<dbReference type="RefSeq" id="WP_144003624.1">
    <property type="nucleotide sequence ID" value="NZ_CP040916.1"/>
</dbReference>
<dbReference type="EMBL" id="CP040916">
    <property type="protein sequence ID" value="QDQ11738.1"/>
    <property type="molecule type" value="Genomic_DNA"/>
</dbReference>
<evidence type="ECO:0000256" key="7">
    <source>
        <dbReference type="ARBA" id="ARBA00023136"/>
    </source>
</evidence>
<evidence type="ECO:0000256" key="8">
    <source>
        <dbReference type="RuleBase" id="RU363032"/>
    </source>
</evidence>
<feature type="transmembrane region" description="Helical" evidence="8">
    <location>
        <begin position="12"/>
        <end position="37"/>
    </location>
</feature>
<dbReference type="CDD" id="cd06261">
    <property type="entry name" value="TM_PBP2"/>
    <property type="match status" value="1"/>
</dbReference>
<keyword evidence="4" id="KW-0997">Cell inner membrane</keyword>
<keyword evidence="6 8" id="KW-1133">Transmembrane helix</keyword>
<evidence type="ECO:0000256" key="6">
    <source>
        <dbReference type="ARBA" id="ARBA00022989"/>
    </source>
</evidence>
<dbReference type="AlphaFoldDB" id="A0A516R7U9"/>
<feature type="domain" description="ABC transmembrane type-1" evidence="9">
    <location>
        <begin position="65"/>
        <end position="262"/>
    </location>
</feature>
<dbReference type="InterPro" id="IPR000515">
    <property type="entry name" value="MetI-like"/>
</dbReference>
<feature type="transmembrane region" description="Helical" evidence="8">
    <location>
        <begin position="69"/>
        <end position="90"/>
    </location>
</feature>
<reference evidence="10 11" key="1">
    <citation type="journal article" date="2019" name="J. Ind. Microbiol. Biotechnol.">
        <title>The complete genomic sequence of Streptomyces spectabilis NRRL-2792 and identification of secondary metabolite biosynthetic gene clusters.</title>
        <authorList>
            <person name="Sinha A."/>
            <person name="Phillips-Salemka S."/>
            <person name="Niraula T.A."/>
            <person name="Short K.A."/>
            <person name="Niraula N.P."/>
        </authorList>
    </citation>
    <scope>NUCLEOTIDE SEQUENCE [LARGE SCALE GENOMIC DNA]</scope>
    <source>
        <strain evidence="10 11">NRRL 2792</strain>
    </source>
</reference>
<dbReference type="Gene3D" id="1.10.3720.10">
    <property type="entry name" value="MetI-like"/>
    <property type="match status" value="1"/>
</dbReference>
<dbReference type="PANTHER" id="PTHR43357">
    <property type="entry name" value="INNER MEMBRANE ABC TRANSPORTER PERMEASE PROTEIN YDCV"/>
    <property type="match status" value="1"/>
</dbReference>
<dbReference type="SUPFAM" id="SSF161098">
    <property type="entry name" value="MetI-like"/>
    <property type="match status" value="1"/>
</dbReference>
<evidence type="ECO:0000259" key="9">
    <source>
        <dbReference type="PROSITE" id="PS50928"/>
    </source>
</evidence>
<keyword evidence="5 8" id="KW-0812">Transmembrane</keyword>
<feature type="transmembrane region" description="Helical" evidence="8">
    <location>
        <begin position="111"/>
        <end position="131"/>
    </location>
</feature>
<evidence type="ECO:0000256" key="4">
    <source>
        <dbReference type="ARBA" id="ARBA00022519"/>
    </source>
</evidence>
<evidence type="ECO:0000256" key="1">
    <source>
        <dbReference type="ARBA" id="ARBA00004429"/>
    </source>
</evidence>
<feature type="transmembrane region" description="Helical" evidence="8">
    <location>
        <begin position="194"/>
        <end position="221"/>
    </location>
</feature>